<keyword evidence="2" id="KW-1185">Reference proteome</keyword>
<dbReference type="Proteomes" id="UP000823775">
    <property type="component" value="Unassembled WGS sequence"/>
</dbReference>
<gene>
    <name evidence="1" type="ORF">HAX54_049849</name>
</gene>
<evidence type="ECO:0000313" key="1">
    <source>
        <dbReference type="EMBL" id="MCE3051443.1"/>
    </source>
</evidence>
<accession>A0ABS8WKS8</accession>
<proteinExistence type="predicted"/>
<comment type="caution">
    <text evidence="1">The sequence shown here is derived from an EMBL/GenBank/DDBJ whole genome shotgun (WGS) entry which is preliminary data.</text>
</comment>
<dbReference type="EMBL" id="JACEIK010008566">
    <property type="protein sequence ID" value="MCE3051443.1"/>
    <property type="molecule type" value="Genomic_DNA"/>
</dbReference>
<evidence type="ECO:0000313" key="2">
    <source>
        <dbReference type="Proteomes" id="UP000823775"/>
    </source>
</evidence>
<feature type="non-terminal residue" evidence="1">
    <location>
        <position position="1"/>
    </location>
</feature>
<reference evidence="1 2" key="1">
    <citation type="journal article" date="2021" name="BMC Genomics">
        <title>Datura genome reveals duplications of psychoactive alkaloid biosynthetic genes and high mutation rate following tissue culture.</title>
        <authorList>
            <person name="Rajewski A."/>
            <person name="Carter-House D."/>
            <person name="Stajich J."/>
            <person name="Litt A."/>
        </authorList>
    </citation>
    <scope>NUCLEOTIDE SEQUENCE [LARGE SCALE GENOMIC DNA]</scope>
    <source>
        <strain evidence="1">AR-01</strain>
    </source>
</reference>
<organism evidence="1 2">
    <name type="scientific">Datura stramonium</name>
    <name type="common">Jimsonweed</name>
    <name type="synonym">Common thornapple</name>
    <dbReference type="NCBI Taxonomy" id="4076"/>
    <lineage>
        <taxon>Eukaryota</taxon>
        <taxon>Viridiplantae</taxon>
        <taxon>Streptophyta</taxon>
        <taxon>Embryophyta</taxon>
        <taxon>Tracheophyta</taxon>
        <taxon>Spermatophyta</taxon>
        <taxon>Magnoliopsida</taxon>
        <taxon>eudicotyledons</taxon>
        <taxon>Gunneridae</taxon>
        <taxon>Pentapetalae</taxon>
        <taxon>asterids</taxon>
        <taxon>lamiids</taxon>
        <taxon>Solanales</taxon>
        <taxon>Solanaceae</taxon>
        <taxon>Solanoideae</taxon>
        <taxon>Datureae</taxon>
        <taxon>Datura</taxon>
    </lineage>
</organism>
<protein>
    <submittedName>
        <fullName evidence="1">Uncharacterized protein</fullName>
    </submittedName>
</protein>
<name>A0ABS8WKS8_DATST</name>
<sequence length="70" mass="7908">TKAVHFLPKLQATRSSSNPVHCLARDWRYARREAPFSYRDGRGNAGQHCHVGIGDRKGVSHGQKLISYFN</sequence>